<reference evidence="2" key="1">
    <citation type="journal article" date="2016" name="Genome Announc.">
        <title>Complete genome sequence of Alkaliphilus metalliredigens strain QYMF, an alkaliphilic and metal-reducing bacterium isolated from borax-contaminated leachate ponds.</title>
        <authorList>
            <person name="Hwang C."/>
            <person name="Copeland A."/>
            <person name="Lucas S."/>
            <person name="Lapidus A."/>
            <person name="Barry K."/>
            <person name="Detter J.C."/>
            <person name="Glavina Del Rio T."/>
            <person name="Hammon N."/>
            <person name="Israni S."/>
            <person name="Dalin E."/>
            <person name="Tice H."/>
            <person name="Pitluck S."/>
            <person name="Chertkov O."/>
            <person name="Brettin T."/>
            <person name="Bruce D."/>
            <person name="Han C."/>
            <person name="Schmutz J."/>
            <person name="Larimer F."/>
            <person name="Land M.L."/>
            <person name="Hauser L."/>
            <person name="Kyrpides N."/>
            <person name="Mikhailova N."/>
            <person name="Ye Q."/>
            <person name="Zhou J."/>
            <person name="Richardson P."/>
            <person name="Fields M.W."/>
        </authorList>
    </citation>
    <scope>NUCLEOTIDE SEQUENCE [LARGE SCALE GENOMIC DNA]</scope>
    <source>
        <strain evidence="2">QYMF</strain>
    </source>
</reference>
<accession>A6TQ31</accession>
<evidence type="ECO:0000313" key="1">
    <source>
        <dbReference type="EMBL" id="ABR48299.1"/>
    </source>
</evidence>
<dbReference type="KEGG" id="amt:Amet_2140"/>
<dbReference type="RefSeq" id="WP_012063276.1">
    <property type="nucleotide sequence ID" value="NC_009633.1"/>
</dbReference>
<sequence length="128" mass="14725">MIKKDWSLEQKLKTLSDKLSRYSFDGLPIDLVTIESLDDGRKIAVINLIDPEERIKSGHRRTWAGNYFQGSSGGNVTRDKLLRTFLQEDFKEGWVDGVKFLYNHDPTNHFERVGELLGATYLSYGKPM</sequence>
<keyword evidence="2" id="KW-1185">Reference proteome</keyword>
<organism evidence="1 2">
    <name type="scientific">Alkaliphilus metalliredigens (strain QYMF)</name>
    <dbReference type="NCBI Taxonomy" id="293826"/>
    <lineage>
        <taxon>Bacteria</taxon>
        <taxon>Bacillati</taxon>
        <taxon>Bacillota</taxon>
        <taxon>Clostridia</taxon>
        <taxon>Peptostreptococcales</taxon>
        <taxon>Natronincolaceae</taxon>
        <taxon>Alkaliphilus</taxon>
    </lineage>
</organism>
<dbReference type="OrthoDB" id="1931306at2"/>
<gene>
    <name evidence="1" type="ordered locus">Amet_2140</name>
</gene>
<name>A6TQ31_ALKMQ</name>
<dbReference type="Proteomes" id="UP000001572">
    <property type="component" value="Chromosome"/>
</dbReference>
<dbReference type="STRING" id="293826.Amet_2140"/>
<protein>
    <submittedName>
        <fullName evidence="1">Uncharacterized protein</fullName>
    </submittedName>
</protein>
<proteinExistence type="predicted"/>
<evidence type="ECO:0000313" key="2">
    <source>
        <dbReference type="Proteomes" id="UP000001572"/>
    </source>
</evidence>
<dbReference type="HOGENOM" id="CLU_1954972_0_0_9"/>
<dbReference type="AlphaFoldDB" id="A6TQ31"/>
<dbReference type="EMBL" id="CP000724">
    <property type="protein sequence ID" value="ABR48299.1"/>
    <property type="molecule type" value="Genomic_DNA"/>
</dbReference>
<dbReference type="eggNOG" id="ENOG50339B9">
    <property type="taxonomic scope" value="Bacteria"/>
</dbReference>